<dbReference type="GO" id="GO:0005739">
    <property type="term" value="C:mitochondrion"/>
    <property type="evidence" value="ECO:0007669"/>
    <property type="project" value="UniProtKB-SubCell"/>
</dbReference>
<dbReference type="InterPro" id="IPR011053">
    <property type="entry name" value="Single_hybrid_motif"/>
</dbReference>
<dbReference type="InterPro" id="IPR006257">
    <property type="entry name" value="LAT1"/>
</dbReference>
<accession>A0A8K1CAD2</accession>
<reference evidence="9" key="1">
    <citation type="submission" date="2019-03" db="EMBL/GenBank/DDBJ databases">
        <title>Long read genome sequence of the mycoparasitic Pythium oligandrum ATCC 38472 isolated from sugarbeet rhizosphere.</title>
        <authorList>
            <person name="Gaulin E."/>
        </authorList>
    </citation>
    <scope>NUCLEOTIDE SEQUENCE</scope>
    <source>
        <strain evidence="9">ATCC 38472_TT</strain>
    </source>
</reference>
<feature type="domain" description="Lipoyl-binding" evidence="7">
    <location>
        <begin position="46"/>
        <end position="122"/>
    </location>
</feature>
<evidence type="ECO:0000256" key="6">
    <source>
        <dbReference type="SAM" id="MobiDB-lite"/>
    </source>
</evidence>
<feature type="compositionally biased region" description="Low complexity" evidence="6">
    <location>
        <begin position="160"/>
        <end position="172"/>
    </location>
</feature>
<evidence type="ECO:0000259" key="8">
    <source>
        <dbReference type="PROSITE" id="PS51826"/>
    </source>
</evidence>
<feature type="domain" description="Peripheral subunit-binding (PSBD)" evidence="8">
    <location>
        <begin position="180"/>
        <end position="217"/>
    </location>
</feature>
<protein>
    <recommendedName>
        <fullName evidence="5">Acetyltransferase component of pyruvate dehydrogenase complex</fullName>
        <ecNumber evidence="5">2.3.1.12</ecNumber>
    </recommendedName>
</protein>
<dbReference type="NCBIfam" id="TIGR01349">
    <property type="entry name" value="PDHac_trf_mito"/>
    <property type="match status" value="1"/>
</dbReference>
<dbReference type="InterPro" id="IPR004167">
    <property type="entry name" value="PSBD"/>
</dbReference>
<proteinExistence type="inferred from homology"/>
<keyword evidence="10" id="KW-1185">Reference proteome</keyword>
<gene>
    <name evidence="9" type="ORF">Poli38472_004748</name>
</gene>
<evidence type="ECO:0000313" key="10">
    <source>
        <dbReference type="Proteomes" id="UP000794436"/>
    </source>
</evidence>
<dbReference type="Gene3D" id="4.10.320.10">
    <property type="entry name" value="E3-binding domain"/>
    <property type="match status" value="1"/>
</dbReference>
<evidence type="ECO:0000259" key="7">
    <source>
        <dbReference type="PROSITE" id="PS50968"/>
    </source>
</evidence>
<comment type="function">
    <text evidence="5">The pyruvate dehydrogenase complex catalyzes the overall conversion of pyruvate to acetyl-CoA and CO(2).</text>
</comment>
<evidence type="ECO:0000256" key="3">
    <source>
        <dbReference type="ARBA" id="ARBA00022823"/>
    </source>
</evidence>
<feature type="region of interest" description="Disordered" evidence="6">
    <location>
        <begin position="220"/>
        <end position="255"/>
    </location>
</feature>
<keyword evidence="2 5" id="KW-0808">Transferase</keyword>
<evidence type="ECO:0000256" key="4">
    <source>
        <dbReference type="ARBA" id="ARBA00023315"/>
    </source>
</evidence>
<dbReference type="Pfam" id="PF00198">
    <property type="entry name" value="2-oxoacid_dh"/>
    <property type="match status" value="1"/>
</dbReference>
<sequence>MQRFQVLRRRNVWQRVAIWDVRAHAAADAQQAMMAGARSFSSYPEHEVVGMPALSPTMETGTIAKWLKTEGEQVAAGDILCQVETDKAVVDFEAQDEFYLAKILKPEGTADIQVGEPIFVSVEDADAVAAFSSFSLEGGASAPAAEAAPTPAPAQPEAPKPAAAAPATAAPARNNSERVFASPLAKKIARESGLVLSAVNGTGPNGRVVKADVESALANGQASAPAETKSAAPAAASSSSAPQPTTTHDYTDYPISPEAQSYAHQLTQQKLEVPHFHLTVDLTLDKLLQARDRLNAGLAEEAKLSVNDFLVRAASLAMKKIPEVNSAWKGSFIRQYHDTSINLVVSTANGGTVSPVIANVNHKGLTEINEDIRALINKANDQSLSSEDLAAGTFTISNVGMYDVRSLAGIVSPNQSCFLGFGTIEKKVVPNDDPEATQIYKYAQILTATLACDHRVVDGAVGAQWLAVYKELVEDPLKMIL</sequence>
<dbReference type="InterPro" id="IPR001078">
    <property type="entry name" value="2-oxoacid_DH_actylTfrase"/>
</dbReference>
<dbReference type="InterPro" id="IPR023213">
    <property type="entry name" value="CAT-like_dom_sf"/>
</dbReference>
<dbReference type="Gene3D" id="2.40.50.100">
    <property type="match status" value="1"/>
</dbReference>
<dbReference type="FunFam" id="2.40.50.100:FF:000010">
    <property type="entry name" value="Acetyltransferase component of pyruvate dehydrogenase complex"/>
    <property type="match status" value="1"/>
</dbReference>
<dbReference type="EC" id="2.3.1.12" evidence="5"/>
<dbReference type="AlphaFoldDB" id="A0A8K1CAD2"/>
<dbReference type="GO" id="GO:0006086">
    <property type="term" value="P:pyruvate decarboxylation to acetyl-CoA"/>
    <property type="evidence" value="ECO:0007669"/>
    <property type="project" value="InterPro"/>
</dbReference>
<dbReference type="InterPro" id="IPR045257">
    <property type="entry name" value="E2/Pdx1"/>
</dbReference>
<comment type="catalytic activity">
    <reaction evidence="5">
        <text>N(6)-[(R)-dihydrolipoyl]-L-lysyl-[protein] + acetyl-CoA = N(6)-[(R)-S(8)-acetyldihydrolipoyl]-L-lysyl-[protein] + CoA</text>
        <dbReference type="Rhea" id="RHEA:17017"/>
        <dbReference type="Rhea" id="RHEA-COMP:10475"/>
        <dbReference type="Rhea" id="RHEA-COMP:10478"/>
        <dbReference type="ChEBI" id="CHEBI:57287"/>
        <dbReference type="ChEBI" id="CHEBI:57288"/>
        <dbReference type="ChEBI" id="CHEBI:83100"/>
        <dbReference type="ChEBI" id="CHEBI:83111"/>
        <dbReference type="EC" id="2.3.1.12"/>
    </reaction>
</comment>
<keyword evidence="4 5" id="KW-0012">Acyltransferase</keyword>
<keyword evidence="3 5" id="KW-0450">Lipoyl</keyword>
<dbReference type="CDD" id="cd06849">
    <property type="entry name" value="lipoyl_domain"/>
    <property type="match status" value="1"/>
</dbReference>
<evidence type="ECO:0000256" key="5">
    <source>
        <dbReference type="RuleBase" id="RU361137"/>
    </source>
</evidence>
<feature type="region of interest" description="Disordered" evidence="6">
    <location>
        <begin position="142"/>
        <end position="176"/>
    </location>
</feature>
<dbReference type="SUPFAM" id="SSF51230">
    <property type="entry name" value="Single hybrid motif"/>
    <property type="match status" value="1"/>
</dbReference>
<organism evidence="9 10">
    <name type="scientific">Pythium oligandrum</name>
    <name type="common">Mycoparasitic fungus</name>
    <dbReference type="NCBI Taxonomy" id="41045"/>
    <lineage>
        <taxon>Eukaryota</taxon>
        <taxon>Sar</taxon>
        <taxon>Stramenopiles</taxon>
        <taxon>Oomycota</taxon>
        <taxon>Peronosporomycetes</taxon>
        <taxon>Pythiales</taxon>
        <taxon>Pythiaceae</taxon>
        <taxon>Pythium</taxon>
    </lineage>
</organism>
<comment type="subcellular location">
    <subcellularLocation>
        <location evidence="5">Mitochondrion</location>
    </subcellularLocation>
</comment>
<dbReference type="Gene3D" id="3.30.559.10">
    <property type="entry name" value="Chloramphenicol acetyltransferase-like domain"/>
    <property type="match status" value="1"/>
</dbReference>
<dbReference type="GO" id="GO:0045254">
    <property type="term" value="C:pyruvate dehydrogenase complex"/>
    <property type="evidence" value="ECO:0007669"/>
    <property type="project" value="UniProtKB-UniRule"/>
</dbReference>
<dbReference type="EMBL" id="SPLM01000109">
    <property type="protein sequence ID" value="TMW59679.1"/>
    <property type="molecule type" value="Genomic_DNA"/>
</dbReference>
<dbReference type="GO" id="GO:0004742">
    <property type="term" value="F:dihydrolipoyllysine-residue acetyltransferase activity"/>
    <property type="evidence" value="ECO:0007669"/>
    <property type="project" value="UniProtKB-UniRule"/>
</dbReference>
<dbReference type="Pfam" id="PF02817">
    <property type="entry name" value="E3_binding"/>
    <property type="match status" value="1"/>
</dbReference>
<dbReference type="PANTHER" id="PTHR23151:SF90">
    <property type="entry name" value="DIHYDROLIPOYLLYSINE-RESIDUE ACETYLTRANSFERASE COMPONENT OF PYRUVATE DEHYDROGENASE COMPLEX, MITOCHONDRIAL-RELATED"/>
    <property type="match status" value="1"/>
</dbReference>
<dbReference type="PROSITE" id="PS50968">
    <property type="entry name" value="BIOTINYL_LIPOYL"/>
    <property type="match status" value="1"/>
</dbReference>
<feature type="compositionally biased region" description="Pro residues" evidence="6">
    <location>
        <begin position="150"/>
        <end position="159"/>
    </location>
</feature>
<dbReference type="Pfam" id="PF00364">
    <property type="entry name" value="Biotin_lipoyl"/>
    <property type="match status" value="1"/>
</dbReference>
<dbReference type="SUPFAM" id="SSF52777">
    <property type="entry name" value="CoA-dependent acyltransferases"/>
    <property type="match status" value="1"/>
</dbReference>
<comment type="caution">
    <text evidence="9">The sequence shown here is derived from an EMBL/GenBank/DDBJ whole genome shotgun (WGS) entry which is preliminary data.</text>
</comment>
<dbReference type="Proteomes" id="UP000794436">
    <property type="component" value="Unassembled WGS sequence"/>
</dbReference>
<name>A0A8K1CAD2_PYTOL</name>
<evidence type="ECO:0000256" key="1">
    <source>
        <dbReference type="ARBA" id="ARBA00007317"/>
    </source>
</evidence>
<dbReference type="OrthoDB" id="537444at2759"/>
<dbReference type="InterPro" id="IPR000089">
    <property type="entry name" value="Biotin_lipoyl"/>
</dbReference>
<dbReference type="InterPro" id="IPR036625">
    <property type="entry name" value="E3-bd_dom_sf"/>
</dbReference>
<comment type="similarity">
    <text evidence="1 5">Belongs to the 2-oxoacid dehydrogenase family.</text>
</comment>
<dbReference type="PROSITE" id="PS51826">
    <property type="entry name" value="PSBD"/>
    <property type="match status" value="1"/>
</dbReference>
<feature type="compositionally biased region" description="Low complexity" evidence="6">
    <location>
        <begin position="222"/>
        <end position="247"/>
    </location>
</feature>
<evidence type="ECO:0000313" key="9">
    <source>
        <dbReference type="EMBL" id="TMW59679.1"/>
    </source>
</evidence>
<dbReference type="PANTHER" id="PTHR23151">
    <property type="entry name" value="DIHYDROLIPOAMIDE ACETYL/SUCCINYL-TRANSFERASE-RELATED"/>
    <property type="match status" value="1"/>
</dbReference>
<evidence type="ECO:0000256" key="2">
    <source>
        <dbReference type="ARBA" id="ARBA00022679"/>
    </source>
</evidence>
<comment type="cofactor">
    <cofactor evidence="5">
        <name>(R)-lipoate</name>
        <dbReference type="ChEBI" id="CHEBI:83088"/>
    </cofactor>
    <text evidence="5">Binds 1 lipoyl cofactor covalently.</text>
</comment>
<dbReference type="SUPFAM" id="SSF47005">
    <property type="entry name" value="Peripheral subunit-binding domain of 2-oxo acid dehydrogenase complex"/>
    <property type="match status" value="1"/>
</dbReference>